<dbReference type="Proteomes" id="UP000242188">
    <property type="component" value="Unassembled WGS sequence"/>
</dbReference>
<dbReference type="Pfam" id="PF03318">
    <property type="entry name" value="ETX_MTX2"/>
    <property type="match status" value="1"/>
</dbReference>
<keyword evidence="3" id="KW-1185">Reference proteome</keyword>
<evidence type="ECO:0000313" key="2">
    <source>
        <dbReference type="EMBL" id="OWF41677.1"/>
    </source>
</evidence>
<dbReference type="OrthoDB" id="5819442at2759"/>
<dbReference type="SUPFAM" id="SSF56973">
    <property type="entry name" value="Aerolisin/ETX pore-forming domain"/>
    <property type="match status" value="1"/>
</dbReference>
<sequence>MSTDTIVNLDAIVEKWAREEYEKDAKSIRDLKKYLKDLEMLTKVPRRSNITFKKQGETKFTKGEKEDAQEGDNNIPNAVNKIVFKSTYNNNTGYDQNHAFKTERTITVNEKTAMTNGFKMGMNFGIQLGVPRVANTTLHINPEVSLSNSTETSKTHTLTWTSDSTLPVPKRHRVIAEVVVKEEEYTGLFESCIAINGLMEVDFIDPKSNSIIHTVRDDIARIINKCQPLAIREDVKLSGDTTVIWTVRGTCHFQYDIKQTINTRCEELPKEYPGPYDSD</sequence>
<dbReference type="AlphaFoldDB" id="A0A210PYV9"/>
<dbReference type="PANTHER" id="PTHR39369">
    <property type="entry name" value="LIN-24 (TWENTY-FOUR) LIKE"/>
    <property type="match status" value="1"/>
</dbReference>
<feature type="region of interest" description="Disordered" evidence="1">
    <location>
        <begin position="55"/>
        <end position="74"/>
    </location>
</feature>
<feature type="compositionally biased region" description="Basic and acidic residues" evidence="1">
    <location>
        <begin position="55"/>
        <end position="68"/>
    </location>
</feature>
<evidence type="ECO:0000313" key="3">
    <source>
        <dbReference type="Proteomes" id="UP000242188"/>
    </source>
</evidence>
<organism evidence="2 3">
    <name type="scientific">Mizuhopecten yessoensis</name>
    <name type="common">Japanese scallop</name>
    <name type="synonym">Patinopecten yessoensis</name>
    <dbReference type="NCBI Taxonomy" id="6573"/>
    <lineage>
        <taxon>Eukaryota</taxon>
        <taxon>Metazoa</taxon>
        <taxon>Spiralia</taxon>
        <taxon>Lophotrochozoa</taxon>
        <taxon>Mollusca</taxon>
        <taxon>Bivalvia</taxon>
        <taxon>Autobranchia</taxon>
        <taxon>Pteriomorphia</taxon>
        <taxon>Pectinida</taxon>
        <taxon>Pectinoidea</taxon>
        <taxon>Pectinidae</taxon>
        <taxon>Mizuhopecten</taxon>
    </lineage>
</organism>
<dbReference type="STRING" id="6573.A0A210PYV9"/>
<dbReference type="CDD" id="cd20237">
    <property type="entry name" value="PFM_LIN24-like"/>
    <property type="match status" value="1"/>
</dbReference>
<protein>
    <submittedName>
        <fullName evidence="2">Uncharacterized protein</fullName>
    </submittedName>
</protein>
<accession>A0A210PYV9</accession>
<reference evidence="2 3" key="1">
    <citation type="journal article" date="2017" name="Nat. Ecol. Evol.">
        <title>Scallop genome provides insights into evolution of bilaterian karyotype and development.</title>
        <authorList>
            <person name="Wang S."/>
            <person name="Zhang J."/>
            <person name="Jiao W."/>
            <person name="Li J."/>
            <person name="Xun X."/>
            <person name="Sun Y."/>
            <person name="Guo X."/>
            <person name="Huan P."/>
            <person name="Dong B."/>
            <person name="Zhang L."/>
            <person name="Hu X."/>
            <person name="Sun X."/>
            <person name="Wang J."/>
            <person name="Zhao C."/>
            <person name="Wang Y."/>
            <person name="Wang D."/>
            <person name="Huang X."/>
            <person name="Wang R."/>
            <person name="Lv J."/>
            <person name="Li Y."/>
            <person name="Zhang Z."/>
            <person name="Liu B."/>
            <person name="Lu W."/>
            <person name="Hui Y."/>
            <person name="Liang J."/>
            <person name="Zhou Z."/>
            <person name="Hou R."/>
            <person name="Li X."/>
            <person name="Liu Y."/>
            <person name="Li H."/>
            <person name="Ning X."/>
            <person name="Lin Y."/>
            <person name="Zhao L."/>
            <person name="Xing Q."/>
            <person name="Dou J."/>
            <person name="Li Y."/>
            <person name="Mao J."/>
            <person name="Guo H."/>
            <person name="Dou H."/>
            <person name="Li T."/>
            <person name="Mu C."/>
            <person name="Jiang W."/>
            <person name="Fu Q."/>
            <person name="Fu X."/>
            <person name="Miao Y."/>
            <person name="Liu J."/>
            <person name="Yu Q."/>
            <person name="Li R."/>
            <person name="Liao H."/>
            <person name="Li X."/>
            <person name="Kong Y."/>
            <person name="Jiang Z."/>
            <person name="Chourrout D."/>
            <person name="Li R."/>
            <person name="Bao Z."/>
        </authorList>
    </citation>
    <scope>NUCLEOTIDE SEQUENCE [LARGE SCALE GENOMIC DNA]</scope>
    <source>
        <strain evidence="2 3">PY_sf001</strain>
    </source>
</reference>
<dbReference type="PANTHER" id="PTHR39369:SF6">
    <property type="entry name" value="LIN-24 (TWENTY-FOUR) LIKE"/>
    <property type="match status" value="1"/>
</dbReference>
<evidence type="ECO:0000256" key="1">
    <source>
        <dbReference type="SAM" id="MobiDB-lite"/>
    </source>
</evidence>
<name>A0A210PYV9_MIZYE</name>
<gene>
    <name evidence="2" type="ORF">KP79_PYT18593</name>
</gene>
<dbReference type="EMBL" id="NEDP02005373">
    <property type="protein sequence ID" value="OWF41677.1"/>
    <property type="molecule type" value="Genomic_DNA"/>
</dbReference>
<dbReference type="Gene3D" id="2.170.15.10">
    <property type="entry name" value="Proaerolysin, chain A, domain 3"/>
    <property type="match status" value="1"/>
</dbReference>
<proteinExistence type="predicted"/>
<dbReference type="InterPro" id="IPR004991">
    <property type="entry name" value="Aerolysin-like"/>
</dbReference>
<comment type="caution">
    <text evidence="2">The sequence shown here is derived from an EMBL/GenBank/DDBJ whole genome shotgun (WGS) entry which is preliminary data.</text>
</comment>